<dbReference type="Pfam" id="PF13830">
    <property type="entry name" value="DUF4192"/>
    <property type="match status" value="2"/>
</dbReference>
<organism evidence="2 3">
    <name type="scientific">Arthrobacter ginsengisoli</name>
    <dbReference type="NCBI Taxonomy" id="1356565"/>
    <lineage>
        <taxon>Bacteria</taxon>
        <taxon>Bacillati</taxon>
        <taxon>Actinomycetota</taxon>
        <taxon>Actinomycetes</taxon>
        <taxon>Micrococcales</taxon>
        <taxon>Micrococcaceae</taxon>
        <taxon>Arthrobacter</taxon>
    </lineage>
</organism>
<accession>A0ABU1UFF5</accession>
<feature type="region of interest" description="Disordered" evidence="1">
    <location>
        <begin position="266"/>
        <end position="296"/>
    </location>
</feature>
<evidence type="ECO:0000256" key="1">
    <source>
        <dbReference type="SAM" id="MobiDB-lite"/>
    </source>
</evidence>
<keyword evidence="3" id="KW-1185">Reference proteome</keyword>
<feature type="compositionally biased region" description="Low complexity" evidence="1">
    <location>
        <begin position="281"/>
        <end position="291"/>
    </location>
</feature>
<gene>
    <name evidence="2" type="ORF">J2X01_003222</name>
</gene>
<name>A0ABU1UFF5_9MICC</name>
<reference evidence="2 3" key="1">
    <citation type="submission" date="2023-07" db="EMBL/GenBank/DDBJ databases">
        <title>Sorghum-associated microbial communities from plants grown in Nebraska, USA.</title>
        <authorList>
            <person name="Schachtman D."/>
        </authorList>
    </citation>
    <scope>NUCLEOTIDE SEQUENCE [LARGE SCALE GENOMIC DNA]</scope>
    <source>
        <strain evidence="2 3">BE167</strain>
    </source>
</reference>
<dbReference type="Proteomes" id="UP001252243">
    <property type="component" value="Unassembled WGS sequence"/>
</dbReference>
<evidence type="ECO:0000313" key="3">
    <source>
        <dbReference type="Proteomes" id="UP001252243"/>
    </source>
</evidence>
<sequence>MTAPEHLRITGPEDILGFIPHSLGYWPAHSLVAMTLQGQRLGATLRVDLPGEDGSADRPASAALPNFARSVASYLESDENADGSLLALFTETDGDGAPWAELLAELENALAGAGMPVQDAWLVGADYWRNAYCFDPSCCAPPGRPVEEIRNSRLSAEMVFRGSTVGAAPGTAARTPPAGAADPAVLAAERDWALLFSACTRDRLRFGQMLDVWARILHAPAPVPKLAAELTGYLRASLCVPPWRDAVLVMAAAGPEAAERGAEDFGVFDPGAPGAGGGGSVPRSAPSSRPLAPLPPLEGFPLWNLRPGTGGRRGEGCSGGAGDGESVRPEMPGYGEVLLGLAPPLPDWTSMARLARVLEQLDAAGGEAGAAALTGQGWIEWCRGKGSFADALFSRACEERPGYRLAELLGELVRRGTLCGWAGRREAAWQRFEPDVA</sequence>
<dbReference type="RefSeq" id="WP_310059476.1">
    <property type="nucleotide sequence ID" value="NZ_JAVDVQ010000015.1"/>
</dbReference>
<proteinExistence type="predicted"/>
<dbReference type="EMBL" id="JAVDVQ010000015">
    <property type="protein sequence ID" value="MDR7083922.1"/>
    <property type="molecule type" value="Genomic_DNA"/>
</dbReference>
<evidence type="ECO:0008006" key="4">
    <source>
        <dbReference type="Google" id="ProtNLM"/>
    </source>
</evidence>
<comment type="caution">
    <text evidence="2">The sequence shown here is derived from an EMBL/GenBank/DDBJ whole genome shotgun (WGS) entry which is preliminary data.</text>
</comment>
<protein>
    <recommendedName>
        <fullName evidence="4">DUF4192 domain-containing protein</fullName>
    </recommendedName>
</protein>
<evidence type="ECO:0000313" key="2">
    <source>
        <dbReference type="EMBL" id="MDR7083922.1"/>
    </source>
</evidence>
<dbReference type="InterPro" id="IPR025447">
    <property type="entry name" value="DUF4192"/>
</dbReference>